<dbReference type="CDD" id="cd00464">
    <property type="entry name" value="SK"/>
    <property type="match status" value="1"/>
</dbReference>
<keyword evidence="13" id="KW-1185">Reference proteome</keyword>
<comment type="pathway">
    <text evidence="1 11">Metabolic intermediate biosynthesis; chorismate biosynthesis; chorismate from D-erythrose 4-phosphate and phosphoenolpyruvate: step 5/7.</text>
</comment>
<feature type="binding site" evidence="11">
    <location>
        <begin position="28"/>
        <end position="33"/>
    </location>
    <ligand>
        <name>ATP</name>
        <dbReference type="ChEBI" id="CHEBI:30616"/>
    </ligand>
</feature>
<evidence type="ECO:0000256" key="3">
    <source>
        <dbReference type="ARBA" id="ARBA00012154"/>
    </source>
</evidence>
<comment type="caution">
    <text evidence="11">Lacks conserved residue(s) required for the propagation of feature annotation.</text>
</comment>
<dbReference type="NCBIfam" id="NF010552">
    <property type="entry name" value="PRK13946.1"/>
    <property type="match status" value="1"/>
</dbReference>
<dbReference type="RefSeq" id="WP_270075838.1">
    <property type="nucleotide sequence ID" value="NZ_CP115174.1"/>
</dbReference>
<evidence type="ECO:0000256" key="6">
    <source>
        <dbReference type="ARBA" id="ARBA00022741"/>
    </source>
</evidence>
<feature type="binding site" evidence="11">
    <location>
        <position position="32"/>
    </location>
    <ligand>
        <name>Mg(2+)</name>
        <dbReference type="ChEBI" id="CHEBI:18420"/>
    </ligand>
</feature>
<evidence type="ECO:0000256" key="8">
    <source>
        <dbReference type="ARBA" id="ARBA00022840"/>
    </source>
</evidence>
<dbReference type="InterPro" id="IPR000623">
    <property type="entry name" value="Shikimate_kinase/TSH1"/>
</dbReference>
<dbReference type="PANTHER" id="PTHR21087">
    <property type="entry name" value="SHIKIMATE KINASE"/>
    <property type="match status" value="1"/>
</dbReference>
<comment type="subcellular location">
    <subcellularLocation>
        <location evidence="11">Cytoplasm</location>
    </subcellularLocation>
</comment>
<comment type="subunit">
    <text evidence="11">Monomer.</text>
</comment>
<evidence type="ECO:0000313" key="13">
    <source>
        <dbReference type="Proteomes" id="UP001210865"/>
    </source>
</evidence>
<evidence type="ECO:0000313" key="12">
    <source>
        <dbReference type="EMBL" id="WBO21189.1"/>
    </source>
</evidence>
<reference evidence="12 13" key="1">
    <citation type="submission" date="2022-12" db="EMBL/GenBank/DDBJ databases">
        <title>Sphingomonas abieness sp. nov., an endophytic bacterium isolated from Abies koreana.</title>
        <authorList>
            <person name="Jiang L."/>
            <person name="Lee J."/>
        </authorList>
    </citation>
    <scope>NUCLEOTIDE SEQUENCE [LARGE SCALE GENOMIC DNA]</scope>
    <source>
        <strain evidence="13">PAMB 00755</strain>
    </source>
</reference>
<protein>
    <recommendedName>
        <fullName evidence="3 11">Shikimate kinase</fullName>
        <shortName evidence="11">SK</shortName>
        <ecNumber evidence="3 11">2.7.1.71</ecNumber>
    </recommendedName>
</protein>
<dbReference type="HAMAP" id="MF_00109">
    <property type="entry name" value="Shikimate_kinase"/>
    <property type="match status" value="1"/>
</dbReference>
<accession>A0ABY7NI48</accession>
<evidence type="ECO:0000256" key="10">
    <source>
        <dbReference type="ARBA" id="ARBA00048567"/>
    </source>
</evidence>
<evidence type="ECO:0000256" key="4">
    <source>
        <dbReference type="ARBA" id="ARBA00022605"/>
    </source>
</evidence>
<evidence type="ECO:0000256" key="2">
    <source>
        <dbReference type="ARBA" id="ARBA00006997"/>
    </source>
</evidence>
<feature type="binding site" evidence="11">
    <location>
        <position position="96"/>
    </location>
    <ligand>
        <name>substrate</name>
    </ligand>
</feature>
<dbReference type="PROSITE" id="PS01128">
    <property type="entry name" value="SHIKIMATE_KINASE"/>
    <property type="match status" value="1"/>
</dbReference>
<dbReference type="InterPro" id="IPR031322">
    <property type="entry name" value="Shikimate/glucono_kinase"/>
</dbReference>
<dbReference type="PRINTS" id="PR01100">
    <property type="entry name" value="SHIKIMTKNASE"/>
</dbReference>
<dbReference type="InterPro" id="IPR023000">
    <property type="entry name" value="Shikimate_kinase_CS"/>
</dbReference>
<dbReference type="Gene3D" id="3.40.50.300">
    <property type="entry name" value="P-loop containing nucleotide triphosphate hydrolases"/>
    <property type="match status" value="1"/>
</dbReference>
<name>A0ABY7NI48_9SPHN</name>
<keyword evidence="9 11" id="KW-0057">Aromatic amino acid biosynthesis</keyword>
<keyword evidence="8 11" id="KW-0067">ATP-binding</keyword>
<dbReference type="PANTHER" id="PTHR21087:SF16">
    <property type="entry name" value="SHIKIMATE KINASE 1, CHLOROPLASTIC"/>
    <property type="match status" value="1"/>
</dbReference>
<dbReference type="Pfam" id="PF01202">
    <property type="entry name" value="SKI"/>
    <property type="match status" value="1"/>
</dbReference>
<sequence>MPQTPPPQRPASASLPKRRPLVLVGLMGVGKSTVGRRLATRLHLPFIDADREIEQAAGLSIPDIFARFGEEGFRDGERRVIARLIDGHPKVIATGGGAFMNDDTRALILARATAIWLDADIDVLVERVSRRDDRPLLRDRDPREALIELSAKRNPIYALAPVHIRSEPLPHDATVDSILKALAL</sequence>
<evidence type="ECO:0000256" key="11">
    <source>
        <dbReference type="HAMAP-Rule" id="MF_00109"/>
    </source>
</evidence>
<comment type="cofactor">
    <cofactor evidence="11">
        <name>Mg(2+)</name>
        <dbReference type="ChEBI" id="CHEBI:18420"/>
    </cofactor>
    <text evidence="11">Binds 1 Mg(2+) ion per subunit.</text>
</comment>
<keyword evidence="11" id="KW-0460">Magnesium</keyword>
<comment type="catalytic activity">
    <reaction evidence="10 11">
        <text>shikimate + ATP = 3-phosphoshikimate + ADP + H(+)</text>
        <dbReference type="Rhea" id="RHEA:13121"/>
        <dbReference type="ChEBI" id="CHEBI:15378"/>
        <dbReference type="ChEBI" id="CHEBI:30616"/>
        <dbReference type="ChEBI" id="CHEBI:36208"/>
        <dbReference type="ChEBI" id="CHEBI:145989"/>
        <dbReference type="ChEBI" id="CHEBI:456216"/>
        <dbReference type="EC" id="2.7.1.71"/>
    </reaction>
</comment>
<gene>
    <name evidence="11" type="primary">aroK</name>
    <name evidence="12" type="ORF">PBT88_13395</name>
</gene>
<evidence type="ECO:0000256" key="5">
    <source>
        <dbReference type="ARBA" id="ARBA00022679"/>
    </source>
</evidence>
<feature type="binding site" evidence="11">
    <location>
        <position position="153"/>
    </location>
    <ligand>
        <name>substrate</name>
    </ligand>
</feature>
<keyword evidence="7 11" id="KW-0418">Kinase</keyword>
<evidence type="ECO:0000256" key="1">
    <source>
        <dbReference type="ARBA" id="ARBA00004842"/>
    </source>
</evidence>
<feature type="binding site" evidence="11">
    <location>
        <position position="134"/>
    </location>
    <ligand>
        <name>ATP</name>
        <dbReference type="ChEBI" id="CHEBI:30616"/>
    </ligand>
</feature>
<evidence type="ECO:0000256" key="7">
    <source>
        <dbReference type="ARBA" id="ARBA00022777"/>
    </source>
</evidence>
<dbReference type="EMBL" id="CP115174">
    <property type="protein sequence ID" value="WBO21189.1"/>
    <property type="molecule type" value="Genomic_DNA"/>
</dbReference>
<keyword evidence="11" id="KW-0479">Metal-binding</keyword>
<feature type="binding site" evidence="11">
    <location>
        <position position="74"/>
    </location>
    <ligand>
        <name>substrate</name>
    </ligand>
</feature>
<dbReference type="Proteomes" id="UP001210865">
    <property type="component" value="Chromosome"/>
</dbReference>
<dbReference type="InterPro" id="IPR027417">
    <property type="entry name" value="P-loop_NTPase"/>
</dbReference>
<keyword evidence="11" id="KW-0963">Cytoplasm</keyword>
<dbReference type="GO" id="GO:0004765">
    <property type="term" value="F:shikimate kinase activity"/>
    <property type="evidence" value="ECO:0007669"/>
    <property type="project" value="UniProtKB-EC"/>
</dbReference>
<keyword evidence="5 11" id="KW-0808">Transferase</keyword>
<dbReference type="SUPFAM" id="SSF52540">
    <property type="entry name" value="P-loop containing nucleoside triphosphate hydrolases"/>
    <property type="match status" value="1"/>
</dbReference>
<keyword evidence="6 11" id="KW-0547">Nucleotide-binding</keyword>
<evidence type="ECO:0000256" key="9">
    <source>
        <dbReference type="ARBA" id="ARBA00023141"/>
    </source>
</evidence>
<feature type="binding site" evidence="11">
    <location>
        <position position="50"/>
    </location>
    <ligand>
        <name>substrate</name>
    </ligand>
</feature>
<dbReference type="EC" id="2.7.1.71" evidence="3 11"/>
<comment type="function">
    <text evidence="11">Catalyzes the specific phosphorylation of the 3-hydroxyl group of shikimic acid using ATP as a cosubstrate.</text>
</comment>
<keyword evidence="4 11" id="KW-0028">Amino-acid biosynthesis</keyword>
<comment type="similarity">
    <text evidence="2 11">Belongs to the shikimate kinase family.</text>
</comment>
<proteinExistence type="inferred from homology"/>
<organism evidence="12 13">
    <name type="scientific">Sphingomonas abietis</name>
    <dbReference type="NCBI Taxonomy" id="3012344"/>
    <lineage>
        <taxon>Bacteria</taxon>
        <taxon>Pseudomonadati</taxon>
        <taxon>Pseudomonadota</taxon>
        <taxon>Alphaproteobacteria</taxon>
        <taxon>Sphingomonadales</taxon>
        <taxon>Sphingomonadaceae</taxon>
        <taxon>Sphingomonas</taxon>
    </lineage>
</organism>